<dbReference type="EMBL" id="CP022572">
    <property type="protein sequence ID" value="AZU63790.1"/>
    <property type="molecule type" value="Genomic_DNA"/>
</dbReference>
<dbReference type="InterPro" id="IPR007267">
    <property type="entry name" value="GtrA_DPMS_TM"/>
</dbReference>
<gene>
    <name evidence="8" type="ORF">CHR53_22465</name>
</gene>
<keyword evidence="4 6" id="KW-1133">Transmembrane helix</keyword>
<dbReference type="Pfam" id="PF04138">
    <property type="entry name" value="GtrA_DPMS_TM"/>
    <property type="match status" value="1"/>
</dbReference>
<dbReference type="PANTHER" id="PTHR38459:SF1">
    <property type="entry name" value="PROPHAGE BACTOPRENOL-LINKED GLUCOSE TRANSLOCASE HOMOLOG"/>
    <property type="match status" value="1"/>
</dbReference>
<feature type="transmembrane region" description="Helical" evidence="6">
    <location>
        <begin position="41"/>
        <end position="65"/>
    </location>
</feature>
<evidence type="ECO:0000256" key="4">
    <source>
        <dbReference type="ARBA" id="ARBA00022989"/>
    </source>
</evidence>
<keyword evidence="5 6" id="KW-0472">Membrane</keyword>
<evidence type="ECO:0000256" key="3">
    <source>
        <dbReference type="ARBA" id="ARBA00022692"/>
    </source>
</evidence>
<dbReference type="OrthoDB" id="9812049at2"/>
<evidence type="ECO:0000256" key="6">
    <source>
        <dbReference type="SAM" id="Phobius"/>
    </source>
</evidence>
<keyword evidence="9" id="KW-1185">Reference proteome</keyword>
<evidence type="ECO:0000256" key="5">
    <source>
        <dbReference type="ARBA" id="ARBA00023136"/>
    </source>
</evidence>
<dbReference type="PANTHER" id="PTHR38459">
    <property type="entry name" value="PROPHAGE BACTOPRENOL-LINKED GLUCOSE TRANSLOCASE HOMOLOG"/>
    <property type="match status" value="1"/>
</dbReference>
<dbReference type="STRING" id="1193713.GCA_001636315_01390"/>
<evidence type="ECO:0000313" key="9">
    <source>
        <dbReference type="Proteomes" id="UP000282892"/>
    </source>
</evidence>
<comment type="similarity">
    <text evidence="2">Belongs to the GtrA family.</text>
</comment>
<feature type="domain" description="GtrA/DPMS transmembrane" evidence="7">
    <location>
        <begin position="16"/>
        <end position="138"/>
    </location>
</feature>
<dbReference type="InterPro" id="IPR051401">
    <property type="entry name" value="GtrA_CellWall_Glycosyl"/>
</dbReference>
<evidence type="ECO:0000313" key="8">
    <source>
        <dbReference type="EMBL" id="AZU63790.1"/>
    </source>
</evidence>
<evidence type="ECO:0000256" key="1">
    <source>
        <dbReference type="ARBA" id="ARBA00004141"/>
    </source>
</evidence>
<evidence type="ECO:0000256" key="2">
    <source>
        <dbReference type="ARBA" id="ARBA00009399"/>
    </source>
</evidence>
<feature type="transmembrane region" description="Helical" evidence="6">
    <location>
        <begin position="14"/>
        <end position="35"/>
    </location>
</feature>
<dbReference type="GO" id="GO:0005886">
    <property type="term" value="C:plasma membrane"/>
    <property type="evidence" value="ECO:0007669"/>
    <property type="project" value="TreeGrafter"/>
</dbReference>
<comment type="subcellular location">
    <subcellularLocation>
        <location evidence="1">Membrane</location>
        <topology evidence="1">Multi-pass membrane protein</topology>
    </subcellularLocation>
</comment>
<reference evidence="8 9" key="1">
    <citation type="submission" date="2017-07" db="EMBL/GenBank/DDBJ databases">
        <title>The complete genome sequence of Bacillus mesonae strain H20-5, an efficient strain improving plant abiotic stress resistance.</title>
        <authorList>
            <person name="Kim S.Y."/>
            <person name="Song H."/>
            <person name="Sang M.K."/>
            <person name="Weon H.-Y."/>
            <person name="Song J."/>
        </authorList>
    </citation>
    <scope>NUCLEOTIDE SEQUENCE [LARGE SCALE GENOMIC DNA]</scope>
    <source>
        <strain evidence="8 9">H20-5</strain>
    </source>
</reference>
<proteinExistence type="inferred from homology"/>
<dbReference type="AlphaFoldDB" id="A0A3T0I380"/>
<dbReference type="Proteomes" id="UP000282892">
    <property type="component" value="Chromosome"/>
</dbReference>
<dbReference type="RefSeq" id="WP_066386648.1">
    <property type="nucleotide sequence ID" value="NZ_CP022572.1"/>
</dbReference>
<accession>A0A3T0I380</accession>
<dbReference type="GO" id="GO:0000271">
    <property type="term" value="P:polysaccharide biosynthetic process"/>
    <property type="evidence" value="ECO:0007669"/>
    <property type="project" value="InterPro"/>
</dbReference>
<dbReference type="KEGG" id="nmk:CHR53_22465"/>
<organism evidence="8 9">
    <name type="scientific">Neobacillus mesonae</name>
    <dbReference type="NCBI Taxonomy" id="1193713"/>
    <lineage>
        <taxon>Bacteria</taxon>
        <taxon>Bacillati</taxon>
        <taxon>Bacillota</taxon>
        <taxon>Bacilli</taxon>
        <taxon>Bacillales</taxon>
        <taxon>Bacillaceae</taxon>
        <taxon>Neobacillus</taxon>
    </lineage>
</organism>
<keyword evidence="3 6" id="KW-0812">Transmembrane</keyword>
<evidence type="ECO:0000259" key="7">
    <source>
        <dbReference type="Pfam" id="PF04138"/>
    </source>
</evidence>
<protein>
    <submittedName>
        <fullName evidence="8">GtrA family protein</fullName>
    </submittedName>
</protein>
<sequence length="144" mass="16132">MFIVKFLKPVNSDFIRFLLVGVVNTLTGLLIMLILLNSLGLSYWISTFTGNTIGACVSFLLNRTFTFRSTISFQKGIPRFCAIIFICYFSSYFCSEKILQAAGQIFTADQAMLQNGSVLLGSGFYTISNYFGQKYIVFKKITTA</sequence>
<name>A0A3T0I380_9BACI</name>
<feature type="transmembrane region" description="Helical" evidence="6">
    <location>
        <begin position="77"/>
        <end position="93"/>
    </location>
</feature>